<sequence length="139" mass="15890">MEKKQHHYTSMGVILFTAVLPLAGWAVQPLAEGSLALQTGVLNNALPRIIEKAEQDAQKPLQERWLAQKVLSDRNLREIRINMLAEGALSPYEEQKKTAVSDGREKKKATMKPHDESPDRFMIYEFDSPNIKRSKITYR</sequence>
<gene>
    <name evidence="2" type="ORF">F934_01993</name>
</gene>
<organism evidence="2 3">
    <name type="scientific">Acinetobacter beijerinckii ANC 3835</name>
    <dbReference type="NCBI Taxonomy" id="1217649"/>
    <lineage>
        <taxon>Bacteria</taxon>
        <taxon>Pseudomonadati</taxon>
        <taxon>Pseudomonadota</taxon>
        <taxon>Gammaproteobacteria</taxon>
        <taxon>Moraxellales</taxon>
        <taxon>Moraxellaceae</taxon>
        <taxon>Acinetobacter</taxon>
    </lineage>
</organism>
<evidence type="ECO:0000313" key="2">
    <source>
        <dbReference type="EMBL" id="ENW03957.1"/>
    </source>
</evidence>
<dbReference type="EMBL" id="APQK01000013">
    <property type="protein sequence ID" value="ENW03957.1"/>
    <property type="molecule type" value="Genomic_DNA"/>
</dbReference>
<dbReference type="PATRIC" id="fig|1217649.3.peg.1931"/>
<accession>N9E1F5</accession>
<evidence type="ECO:0000313" key="3">
    <source>
        <dbReference type="Proteomes" id="UP000018417"/>
    </source>
</evidence>
<comment type="caution">
    <text evidence="2">The sequence shown here is derived from an EMBL/GenBank/DDBJ whole genome shotgun (WGS) entry which is preliminary data.</text>
</comment>
<proteinExistence type="predicted"/>
<dbReference type="OrthoDB" id="6688668at2"/>
<dbReference type="Proteomes" id="UP000018417">
    <property type="component" value="Unassembled WGS sequence"/>
</dbReference>
<feature type="compositionally biased region" description="Basic and acidic residues" evidence="1">
    <location>
        <begin position="93"/>
        <end position="105"/>
    </location>
</feature>
<evidence type="ECO:0000256" key="1">
    <source>
        <dbReference type="SAM" id="MobiDB-lite"/>
    </source>
</evidence>
<name>N9E1F5_9GAMM</name>
<dbReference type="GeneID" id="29858102"/>
<dbReference type="RefSeq" id="WP_005054381.1">
    <property type="nucleotide sequence ID" value="NZ_KB849759.1"/>
</dbReference>
<reference evidence="2 3" key="1">
    <citation type="submission" date="2013-02" db="EMBL/GenBank/DDBJ databases">
        <title>The Genome Sequence of Acinetobacter beijerinckii ANC 3835.</title>
        <authorList>
            <consortium name="The Broad Institute Genome Sequencing Platform"/>
            <consortium name="The Broad Institute Genome Sequencing Center for Infectious Disease"/>
            <person name="Cerqueira G."/>
            <person name="Feldgarden M."/>
            <person name="Courvalin P."/>
            <person name="Perichon B."/>
            <person name="Grillot-Courvalin C."/>
            <person name="Clermont D."/>
            <person name="Rocha E."/>
            <person name="Yoon E.-J."/>
            <person name="Nemec A."/>
            <person name="Walker B."/>
            <person name="Young S.K."/>
            <person name="Zeng Q."/>
            <person name="Gargeya S."/>
            <person name="Fitzgerald M."/>
            <person name="Haas B."/>
            <person name="Abouelleil A."/>
            <person name="Alvarado L."/>
            <person name="Arachchi H.M."/>
            <person name="Berlin A.M."/>
            <person name="Chapman S.B."/>
            <person name="Dewar J."/>
            <person name="Goldberg J."/>
            <person name="Griggs A."/>
            <person name="Gujja S."/>
            <person name="Hansen M."/>
            <person name="Howarth C."/>
            <person name="Imamovic A."/>
            <person name="Larimer J."/>
            <person name="McCowan C."/>
            <person name="Murphy C."/>
            <person name="Neiman D."/>
            <person name="Pearson M."/>
            <person name="Priest M."/>
            <person name="Roberts A."/>
            <person name="Saif S."/>
            <person name="Shea T."/>
            <person name="Sisk P."/>
            <person name="Sykes S."/>
            <person name="Wortman J."/>
            <person name="Nusbaum C."/>
            <person name="Birren B."/>
        </authorList>
    </citation>
    <scope>NUCLEOTIDE SEQUENCE [LARGE SCALE GENOMIC DNA]</scope>
    <source>
        <strain evidence="2 3">ANC 3835</strain>
    </source>
</reference>
<dbReference type="HOGENOM" id="CLU_151719_0_0_6"/>
<feature type="region of interest" description="Disordered" evidence="1">
    <location>
        <begin position="92"/>
        <end position="123"/>
    </location>
</feature>
<dbReference type="AlphaFoldDB" id="N9E1F5"/>
<protein>
    <submittedName>
        <fullName evidence="2">Uncharacterized protein</fullName>
    </submittedName>
</protein>